<dbReference type="GO" id="GO:0090729">
    <property type="term" value="F:toxin activity"/>
    <property type="evidence" value="ECO:0007669"/>
    <property type="project" value="UniProtKB-KW"/>
</dbReference>
<reference evidence="7 8" key="1">
    <citation type="submission" date="2016-10" db="EMBL/GenBank/DDBJ databases">
        <authorList>
            <person name="de Groot N.N."/>
        </authorList>
    </citation>
    <scope>NUCLEOTIDE SEQUENCE [LARGE SCALE GENOMIC DNA]</scope>
    <source>
        <strain evidence="7 8">Nm13</strain>
    </source>
</reference>
<keyword evidence="5" id="KW-0800">Toxin</keyword>
<evidence type="ECO:0000313" key="8">
    <source>
        <dbReference type="Proteomes" id="UP000236753"/>
    </source>
</evidence>
<dbReference type="AlphaFoldDB" id="A0A1H5S9G9"/>
<comment type="cofactor">
    <cofactor evidence="5">
        <name>Mg(2+)</name>
        <dbReference type="ChEBI" id="CHEBI:18420"/>
    </cofactor>
</comment>
<evidence type="ECO:0000256" key="3">
    <source>
        <dbReference type="ARBA" id="ARBA00022723"/>
    </source>
</evidence>
<gene>
    <name evidence="5" type="primary">vapC</name>
    <name evidence="7" type="ORF">SAMN05216334_10254</name>
</gene>
<dbReference type="GO" id="GO:0004540">
    <property type="term" value="F:RNA nuclease activity"/>
    <property type="evidence" value="ECO:0007669"/>
    <property type="project" value="InterPro"/>
</dbReference>
<dbReference type="Gene3D" id="3.40.50.1010">
    <property type="entry name" value="5'-nuclease"/>
    <property type="match status" value="1"/>
</dbReference>
<dbReference type="Pfam" id="PF01850">
    <property type="entry name" value="PIN"/>
    <property type="match status" value="1"/>
</dbReference>
<dbReference type="GO" id="GO:0000287">
    <property type="term" value="F:magnesium ion binding"/>
    <property type="evidence" value="ECO:0007669"/>
    <property type="project" value="UniProtKB-UniRule"/>
</dbReference>
<comment type="similarity">
    <text evidence="5">Belongs to the PINc/VapC protein family.</text>
</comment>
<keyword evidence="4 5" id="KW-0378">Hydrolase</keyword>
<dbReference type="Proteomes" id="UP000236753">
    <property type="component" value="Unassembled WGS sequence"/>
</dbReference>
<dbReference type="InterPro" id="IPR002716">
    <property type="entry name" value="PIN_dom"/>
</dbReference>
<keyword evidence="2 5" id="KW-0540">Nuclease</keyword>
<evidence type="ECO:0000256" key="5">
    <source>
        <dbReference type="HAMAP-Rule" id="MF_00265"/>
    </source>
</evidence>
<keyword evidence="3 5" id="KW-0479">Metal-binding</keyword>
<name>A0A1H5S9G9_9PROT</name>
<evidence type="ECO:0000256" key="2">
    <source>
        <dbReference type="ARBA" id="ARBA00022722"/>
    </source>
</evidence>
<protein>
    <recommendedName>
        <fullName evidence="5">Ribonuclease VapC</fullName>
        <shortName evidence="5">RNase VapC</shortName>
        <ecNumber evidence="5">3.1.-.-</ecNumber>
    </recommendedName>
    <alternativeName>
        <fullName evidence="5">Toxin VapC</fullName>
    </alternativeName>
</protein>
<organism evidence="7 8">
    <name type="scientific">Nitrosomonas ureae</name>
    <dbReference type="NCBI Taxonomy" id="44577"/>
    <lineage>
        <taxon>Bacteria</taxon>
        <taxon>Pseudomonadati</taxon>
        <taxon>Pseudomonadota</taxon>
        <taxon>Betaproteobacteria</taxon>
        <taxon>Nitrosomonadales</taxon>
        <taxon>Nitrosomonadaceae</taxon>
        <taxon>Nitrosomonas</taxon>
    </lineage>
</organism>
<keyword evidence="5" id="KW-0460">Magnesium</keyword>
<keyword evidence="1 5" id="KW-1277">Toxin-antitoxin system</keyword>
<evidence type="ECO:0000256" key="1">
    <source>
        <dbReference type="ARBA" id="ARBA00022649"/>
    </source>
</evidence>
<dbReference type="InterPro" id="IPR029060">
    <property type="entry name" value="PIN-like_dom_sf"/>
</dbReference>
<evidence type="ECO:0000313" key="7">
    <source>
        <dbReference type="EMBL" id="SEF46648.1"/>
    </source>
</evidence>
<sequence>MILVDTSVWINHLRNNDPHLVRLLTGNSVLGHPFVRGELALSNLRQREEILAALDNLPQAPVAFTDEVNVFIEKHALYGLGIGLIDAHLLASTQLSGNTRLWTQDKRLLAAALRLNLAASVHND</sequence>
<evidence type="ECO:0000256" key="4">
    <source>
        <dbReference type="ARBA" id="ARBA00022801"/>
    </source>
</evidence>
<dbReference type="OrthoDB" id="329172at2"/>
<feature type="binding site" evidence="5">
    <location>
        <position position="5"/>
    </location>
    <ligand>
        <name>Mg(2+)</name>
        <dbReference type="ChEBI" id="CHEBI:18420"/>
    </ligand>
</feature>
<proteinExistence type="inferred from homology"/>
<dbReference type="EC" id="3.1.-.-" evidence="5"/>
<accession>A0A1H5S9G9</accession>
<comment type="function">
    <text evidence="5">Toxic component of a toxin-antitoxin (TA) system. An RNase.</text>
</comment>
<dbReference type="HAMAP" id="MF_00265">
    <property type="entry name" value="VapC_Nob1"/>
    <property type="match status" value="1"/>
</dbReference>
<dbReference type="EMBL" id="FNUX01000002">
    <property type="protein sequence ID" value="SEF46648.1"/>
    <property type="molecule type" value="Genomic_DNA"/>
</dbReference>
<dbReference type="RefSeq" id="WP_103965336.1">
    <property type="nucleotide sequence ID" value="NZ_FNUX01000002.1"/>
</dbReference>
<dbReference type="SUPFAM" id="SSF88723">
    <property type="entry name" value="PIN domain-like"/>
    <property type="match status" value="1"/>
</dbReference>
<feature type="domain" description="PIN" evidence="6">
    <location>
        <begin position="2"/>
        <end position="110"/>
    </location>
</feature>
<evidence type="ECO:0000259" key="6">
    <source>
        <dbReference type="Pfam" id="PF01850"/>
    </source>
</evidence>
<feature type="binding site" evidence="5">
    <location>
        <position position="86"/>
    </location>
    <ligand>
        <name>Mg(2+)</name>
        <dbReference type="ChEBI" id="CHEBI:18420"/>
    </ligand>
</feature>
<dbReference type="InterPro" id="IPR022907">
    <property type="entry name" value="VapC_family"/>
</dbReference>
<dbReference type="GO" id="GO:0016787">
    <property type="term" value="F:hydrolase activity"/>
    <property type="evidence" value="ECO:0007669"/>
    <property type="project" value="UniProtKB-KW"/>
</dbReference>